<dbReference type="AlphaFoldDB" id="A0AAE1JGD7"/>
<evidence type="ECO:0000313" key="1">
    <source>
        <dbReference type="EMBL" id="KAK4269931.1"/>
    </source>
</evidence>
<dbReference type="Proteomes" id="UP001293593">
    <property type="component" value="Unassembled WGS sequence"/>
</dbReference>
<sequence>MLSAVHSPRSLSSILRYPSSSILLLTLSPMLRLLINQPPLQPPHHNPKSYPSHSLLFHHIDGGRRVLFSAPSTNRAPTNSFLHVSDSVLRKRRTWRGESRAMRKLAPRLGCLLGLRIIFVRRICLLPVGPAFSRSTSHRSMLRRRE</sequence>
<organism evidence="1 2">
    <name type="scientific">Acacia crassicarpa</name>
    <name type="common">northern wattle</name>
    <dbReference type="NCBI Taxonomy" id="499986"/>
    <lineage>
        <taxon>Eukaryota</taxon>
        <taxon>Viridiplantae</taxon>
        <taxon>Streptophyta</taxon>
        <taxon>Embryophyta</taxon>
        <taxon>Tracheophyta</taxon>
        <taxon>Spermatophyta</taxon>
        <taxon>Magnoliopsida</taxon>
        <taxon>eudicotyledons</taxon>
        <taxon>Gunneridae</taxon>
        <taxon>Pentapetalae</taxon>
        <taxon>rosids</taxon>
        <taxon>fabids</taxon>
        <taxon>Fabales</taxon>
        <taxon>Fabaceae</taxon>
        <taxon>Caesalpinioideae</taxon>
        <taxon>mimosoid clade</taxon>
        <taxon>Acacieae</taxon>
        <taxon>Acacia</taxon>
    </lineage>
</organism>
<name>A0AAE1JGD7_9FABA</name>
<gene>
    <name evidence="1" type="ORF">QN277_023025</name>
</gene>
<evidence type="ECO:0000313" key="2">
    <source>
        <dbReference type="Proteomes" id="UP001293593"/>
    </source>
</evidence>
<reference evidence="1" key="1">
    <citation type="submission" date="2023-10" db="EMBL/GenBank/DDBJ databases">
        <title>Chromosome-level genome of the transformable northern wattle, Acacia crassicarpa.</title>
        <authorList>
            <person name="Massaro I."/>
            <person name="Sinha N.R."/>
            <person name="Poethig S."/>
            <person name="Leichty A.R."/>
        </authorList>
    </citation>
    <scope>NUCLEOTIDE SEQUENCE</scope>
    <source>
        <strain evidence="1">Acra3RX</strain>
        <tissue evidence="1">Leaf</tissue>
    </source>
</reference>
<protein>
    <submittedName>
        <fullName evidence="1">Uncharacterized protein</fullName>
    </submittedName>
</protein>
<accession>A0AAE1JGD7</accession>
<proteinExistence type="predicted"/>
<comment type="caution">
    <text evidence="1">The sequence shown here is derived from an EMBL/GenBank/DDBJ whole genome shotgun (WGS) entry which is preliminary data.</text>
</comment>
<dbReference type="EMBL" id="JAWXYG010000006">
    <property type="protein sequence ID" value="KAK4269931.1"/>
    <property type="molecule type" value="Genomic_DNA"/>
</dbReference>
<keyword evidence="2" id="KW-1185">Reference proteome</keyword>